<dbReference type="Pfam" id="PF11875">
    <property type="entry name" value="DnaJ-like_C11_C"/>
    <property type="match status" value="1"/>
</dbReference>
<dbReference type="PANTHER" id="PTHR44157:SF1">
    <property type="entry name" value="DNAJ HOMOLOG SUBFAMILY C MEMBER 11"/>
    <property type="match status" value="1"/>
</dbReference>
<evidence type="ECO:0000259" key="3">
    <source>
        <dbReference type="PROSITE" id="PS50076"/>
    </source>
</evidence>
<dbReference type="GO" id="GO:0042407">
    <property type="term" value="P:cristae formation"/>
    <property type="evidence" value="ECO:0007669"/>
    <property type="project" value="TreeGrafter"/>
</dbReference>
<dbReference type="InterPro" id="IPR052243">
    <property type="entry name" value="Mito_inner_membrane_organizer"/>
</dbReference>
<keyword evidence="1" id="KW-0143">Chaperone</keyword>
<protein>
    <recommendedName>
        <fullName evidence="3">J domain-containing protein</fullName>
    </recommendedName>
</protein>
<dbReference type="GO" id="GO:0005739">
    <property type="term" value="C:mitochondrion"/>
    <property type="evidence" value="ECO:0007669"/>
    <property type="project" value="GOC"/>
</dbReference>
<accession>A0AAN7HFG6</accession>
<reference evidence="4" key="2">
    <citation type="submission" date="2023-05" db="EMBL/GenBank/DDBJ databases">
        <authorList>
            <consortium name="Lawrence Berkeley National Laboratory"/>
            <person name="Steindorff A."/>
            <person name="Hensen N."/>
            <person name="Bonometti L."/>
            <person name="Westerberg I."/>
            <person name="Brannstrom I.O."/>
            <person name="Guillou S."/>
            <person name="Cros-Aarteil S."/>
            <person name="Calhoun S."/>
            <person name="Haridas S."/>
            <person name="Kuo A."/>
            <person name="Mondo S."/>
            <person name="Pangilinan J."/>
            <person name="Riley R."/>
            <person name="Labutti K."/>
            <person name="Andreopoulos B."/>
            <person name="Lipzen A."/>
            <person name="Chen C."/>
            <person name="Yanf M."/>
            <person name="Daum C."/>
            <person name="Ng V."/>
            <person name="Clum A."/>
            <person name="Ohm R."/>
            <person name="Martin F."/>
            <person name="Silar P."/>
            <person name="Natvig D."/>
            <person name="Lalanne C."/>
            <person name="Gautier V."/>
            <person name="Ament-Velasquez S.L."/>
            <person name="Kruys A."/>
            <person name="Hutchinson M.I."/>
            <person name="Powell A.J."/>
            <person name="Barry K."/>
            <person name="Miller A.N."/>
            <person name="Grigoriev I.V."/>
            <person name="Debuchy R."/>
            <person name="Gladieux P."/>
            <person name="Thoren M.H."/>
            <person name="Johannesson H."/>
        </authorList>
    </citation>
    <scope>NUCLEOTIDE SEQUENCE</scope>
    <source>
        <strain evidence="4">CBS 532.94</strain>
    </source>
</reference>
<feature type="compositionally biased region" description="Basic and acidic residues" evidence="2">
    <location>
        <begin position="667"/>
        <end position="690"/>
    </location>
</feature>
<dbReference type="Proteomes" id="UP001303760">
    <property type="component" value="Unassembled WGS sequence"/>
</dbReference>
<reference evidence="4" key="1">
    <citation type="journal article" date="2023" name="Mol. Phylogenet. Evol.">
        <title>Genome-scale phylogeny and comparative genomics of the fungal order Sordariales.</title>
        <authorList>
            <person name="Hensen N."/>
            <person name="Bonometti L."/>
            <person name="Westerberg I."/>
            <person name="Brannstrom I.O."/>
            <person name="Guillou S."/>
            <person name="Cros-Aarteil S."/>
            <person name="Calhoun S."/>
            <person name="Haridas S."/>
            <person name="Kuo A."/>
            <person name="Mondo S."/>
            <person name="Pangilinan J."/>
            <person name="Riley R."/>
            <person name="LaButti K."/>
            <person name="Andreopoulos B."/>
            <person name="Lipzen A."/>
            <person name="Chen C."/>
            <person name="Yan M."/>
            <person name="Daum C."/>
            <person name="Ng V."/>
            <person name="Clum A."/>
            <person name="Steindorff A."/>
            <person name="Ohm R.A."/>
            <person name="Martin F."/>
            <person name="Silar P."/>
            <person name="Natvig D.O."/>
            <person name="Lalanne C."/>
            <person name="Gautier V."/>
            <person name="Ament-Velasquez S.L."/>
            <person name="Kruys A."/>
            <person name="Hutchinson M.I."/>
            <person name="Powell A.J."/>
            <person name="Barry K."/>
            <person name="Miller A.N."/>
            <person name="Grigoriev I.V."/>
            <person name="Debuchy R."/>
            <person name="Gladieux P."/>
            <person name="Hiltunen Thoren M."/>
            <person name="Johannesson H."/>
        </authorList>
    </citation>
    <scope>NUCLEOTIDE SEQUENCE</scope>
    <source>
        <strain evidence="4">CBS 532.94</strain>
    </source>
</reference>
<comment type="caution">
    <text evidence="4">The sequence shown here is derived from an EMBL/GenBank/DDBJ whole genome shotgun (WGS) entry which is preliminary data.</text>
</comment>
<feature type="domain" description="J" evidence="3">
    <location>
        <begin position="104"/>
        <end position="173"/>
    </location>
</feature>
<feature type="region of interest" description="Disordered" evidence="2">
    <location>
        <begin position="653"/>
        <end position="690"/>
    </location>
</feature>
<evidence type="ECO:0000313" key="5">
    <source>
        <dbReference type="Proteomes" id="UP001303760"/>
    </source>
</evidence>
<dbReference type="AlphaFoldDB" id="A0AAN7HFG6"/>
<evidence type="ECO:0000256" key="1">
    <source>
        <dbReference type="ARBA" id="ARBA00023186"/>
    </source>
</evidence>
<evidence type="ECO:0000313" key="4">
    <source>
        <dbReference type="EMBL" id="KAK4239885.1"/>
    </source>
</evidence>
<dbReference type="EMBL" id="MU860052">
    <property type="protein sequence ID" value="KAK4239885.1"/>
    <property type="molecule type" value="Genomic_DNA"/>
</dbReference>
<dbReference type="PROSITE" id="PS50076">
    <property type="entry name" value="DNAJ_2"/>
    <property type="match status" value="1"/>
</dbReference>
<dbReference type="PANTHER" id="PTHR44157">
    <property type="entry name" value="DNAJ HOMOLOG SUBFAMILY C MEMBER 11"/>
    <property type="match status" value="1"/>
</dbReference>
<name>A0AAN7HFG6_9PEZI</name>
<feature type="compositionally biased region" description="Polar residues" evidence="2">
    <location>
        <begin position="657"/>
        <end position="666"/>
    </location>
</feature>
<proteinExistence type="predicted"/>
<sequence>MDPARSRRVPSAALDDGASIRSRAYYGPNSQRLRPAESRFSLREQFAMTRREYEFGFDDASSVLERSTLPSEAVRGEGGDGLEDTVIVGTEVPAFFDNTLAYRDYYELLCVPRDPSLSSDQVRDAAHRLLRVLSVERQPVPLQSPAAFYLGLAQAAFETLAEPSRKLGYDLSRIGQVDVECGDEITVDDDEELPHSGSSGSYVNRLQEQYLLLTQRETREATDVALRVDAASLFSAQRSPQRHGPSLELLDLALRKSTTVRVPVLRRPIELTVLSLRDFFTAKGRPYEEERFFHLGDPTLAITGSVHGLLDGPFKLAPLLLDRYQPPGPCIHGPRRMEQLLASRFLPVLNMNLRQELSWRARPHARAVPDLVVEQELELLPQPSTTTRVGYSIDLPGSHEPVNVEVSAQKLLRRRSDLSSSLGLAVHRRVGPGTAFVVADADDSSLWSPKECRQLSKFSKISGGLARWSDAFRNPPTVEVGYSFGRHDLGMQSGQAFTKPSERGLAALDCDVDENKPGSWTVSTGLTPGNAAAYLRYGRDLFSSLTSRHSTRHRTGLRVEVELAGTTQHSFVAFRALKRIGRFSKAGLEVGLSPSNLHLSLYWSRLGQRISLPILVSAQHKGFSRLATKLLFWTTVFPFAAFAAWELYRQRQRQRTSSKTPASKKTLNGEKDKDQVKDKEKEEETKEKAQELQITRYRAEADSLTVILATGIEPHQNAQRQRGGLVILSAKYGVADAPPEEVADVTIAVAALVEHDDEKGKGKGRLIIPAGLRKSRLLGFWDPAPGRVKVLRVRYLWEGRELDVQVTGREELRLP</sequence>
<dbReference type="InterPro" id="IPR001623">
    <property type="entry name" value="DnaJ_domain"/>
</dbReference>
<gene>
    <name evidence="4" type="ORF">C8A03DRAFT_42509</name>
</gene>
<dbReference type="InterPro" id="IPR024586">
    <property type="entry name" value="DnaJ-like_C11_C"/>
</dbReference>
<organism evidence="4 5">
    <name type="scientific">Achaetomium macrosporum</name>
    <dbReference type="NCBI Taxonomy" id="79813"/>
    <lineage>
        <taxon>Eukaryota</taxon>
        <taxon>Fungi</taxon>
        <taxon>Dikarya</taxon>
        <taxon>Ascomycota</taxon>
        <taxon>Pezizomycotina</taxon>
        <taxon>Sordariomycetes</taxon>
        <taxon>Sordariomycetidae</taxon>
        <taxon>Sordariales</taxon>
        <taxon>Chaetomiaceae</taxon>
        <taxon>Achaetomium</taxon>
    </lineage>
</organism>
<evidence type="ECO:0000256" key="2">
    <source>
        <dbReference type="SAM" id="MobiDB-lite"/>
    </source>
</evidence>
<keyword evidence="5" id="KW-1185">Reference proteome</keyword>